<organismHost>
    <name type="scientific">Acinetobacter baumannii</name>
    <dbReference type="NCBI Taxonomy" id="470"/>
</organismHost>
<evidence type="ECO:0000313" key="1">
    <source>
        <dbReference type="EMBL" id="QNO11428.1"/>
    </source>
</evidence>
<dbReference type="Proteomes" id="UP000516232">
    <property type="component" value="Segment"/>
</dbReference>
<reference evidence="1 2" key="1">
    <citation type="submission" date="2020-07" db="EMBL/GenBank/DDBJ databases">
        <authorList>
            <person name="Shneider M.M."/>
            <person name="Timoshina O.V."/>
            <person name="Evseev P.V."/>
            <person name="Shelenkov A.A."/>
            <person name="Mikhailova Y.V."/>
            <person name="Yanushevich Y."/>
            <person name="Shagin D.A."/>
            <person name="Miroshnikov K.A."/>
        </authorList>
    </citation>
    <scope>NUCLEOTIDE SEQUENCE [LARGE SCALE GENOMIC DNA]</scope>
</reference>
<dbReference type="EMBL" id="MT783706">
    <property type="protein sequence ID" value="QNO11428.1"/>
    <property type="molecule type" value="Genomic_DNA"/>
</dbReference>
<accession>A0A7G9VYL3</accession>
<evidence type="ECO:0000313" key="2">
    <source>
        <dbReference type="Proteomes" id="UP000516232"/>
    </source>
</evidence>
<gene>
    <name evidence="1" type="ORF">Aristophanes_00004</name>
</gene>
<keyword evidence="2" id="KW-1185">Reference proteome</keyword>
<proteinExistence type="predicted"/>
<protein>
    <submittedName>
        <fullName evidence="1">Uncharacterized protein</fullName>
    </submittedName>
</protein>
<sequence>MAATKPVVQPVDVRLNGIVMQCLRETLATMMVNNGITIRYTSRDVPETGKAIHAMWEQAKLGMTPFRVLNSANDPENLYFSPQANLLYRAVHDIDHALWYSAGKGTTKFEHELFLNCLMAKRVYDWCMQDVYYTEQDALRVFFAMYHDTVGQVYYYREHNDFCVNQRNNTVKLMSECKGVWATQRGMLRIAYNVMQSYLRECGL</sequence>
<name>A0A7G9VYL3_BPACA</name>
<organism evidence="1 2">
    <name type="scientific">Acinetobacter phage Aristophanes</name>
    <dbReference type="NCBI Taxonomy" id="2759203"/>
    <lineage>
        <taxon>Viruses</taxon>
        <taxon>Duplodnaviria</taxon>
        <taxon>Heunggongvirae</taxon>
        <taxon>Uroviricota</taxon>
        <taxon>Caudoviricetes</taxon>
        <taxon>Autographivirales</taxon>
        <taxon>Autoscriptoviridae</taxon>
        <taxon>Beijerinckvirinae</taxon>
        <taxon>Aristophanesvirus</taxon>
        <taxon>Aristophanesvirus aristophanes</taxon>
    </lineage>
</organism>